<dbReference type="HOGENOM" id="CLU_3174497_0_0_12"/>
<keyword evidence="3" id="KW-1185">Reference proteome</keyword>
<evidence type="ECO:0000256" key="1">
    <source>
        <dbReference type="SAM" id="Phobius"/>
    </source>
</evidence>
<name>I4B2C9_TURPD</name>
<dbReference type="EMBL" id="CP002959">
    <property type="protein sequence ID" value="AFM11436.1"/>
    <property type="molecule type" value="Genomic_DNA"/>
</dbReference>
<gene>
    <name evidence="2" type="ordered locus">Turpa_0785</name>
</gene>
<proteinExistence type="predicted"/>
<dbReference type="RefSeq" id="WP_014801954.1">
    <property type="nucleotide sequence ID" value="NC_018020.1"/>
</dbReference>
<keyword evidence="1" id="KW-1133">Transmembrane helix</keyword>
<keyword evidence="1" id="KW-0812">Transmembrane</keyword>
<dbReference type="AlphaFoldDB" id="I4B2C9"/>
<organism evidence="2 3">
    <name type="scientific">Turneriella parva (strain ATCC BAA-1111 / DSM 21527 / NCTC 11395 / H)</name>
    <name type="common">Leptospira parva</name>
    <dbReference type="NCBI Taxonomy" id="869212"/>
    <lineage>
        <taxon>Bacteria</taxon>
        <taxon>Pseudomonadati</taxon>
        <taxon>Spirochaetota</taxon>
        <taxon>Spirochaetia</taxon>
        <taxon>Leptospirales</taxon>
        <taxon>Leptospiraceae</taxon>
        <taxon>Turneriella</taxon>
    </lineage>
</organism>
<accession>I4B2C9</accession>
<protein>
    <submittedName>
        <fullName evidence="2">Uncharacterized protein</fullName>
    </submittedName>
</protein>
<sequence length="47" mass="5202">MTVLSFPFWIIFSVVSPVLILLLVLGVGMFTAPALKQKPPLIEKYPS</sequence>
<dbReference type="KEGG" id="tpx:Turpa_0785"/>
<feature type="transmembrane region" description="Helical" evidence="1">
    <location>
        <begin position="6"/>
        <end position="30"/>
    </location>
</feature>
<dbReference type="Proteomes" id="UP000006048">
    <property type="component" value="Chromosome"/>
</dbReference>
<reference evidence="2 3" key="1">
    <citation type="submission" date="2012-06" db="EMBL/GenBank/DDBJ databases">
        <title>The complete chromosome of genome of Turneriella parva DSM 21527.</title>
        <authorList>
            <consortium name="US DOE Joint Genome Institute (JGI-PGF)"/>
            <person name="Lucas S."/>
            <person name="Han J."/>
            <person name="Lapidus A."/>
            <person name="Bruce D."/>
            <person name="Goodwin L."/>
            <person name="Pitluck S."/>
            <person name="Peters L."/>
            <person name="Kyrpides N."/>
            <person name="Mavromatis K."/>
            <person name="Ivanova N."/>
            <person name="Mikhailova N."/>
            <person name="Chertkov O."/>
            <person name="Detter J.C."/>
            <person name="Tapia R."/>
            <person name="Han C."/>
            <person name="Land M."/>
            <person name="Hauser L."/>
            <person name="Markowitz V."/>
            <person name="Cheng J.-F."/>
            <person name="Hugenholtz P."/>
            <person name="Woyke T."/>
            <person name="Wu D."/>
            <person name="Gronow S."/>
            <person name="Wellnitz S."/>
            <person name="Brambilla E."/>
            <person name="Klenk H.-P."/>
            <person name="Eisen J.A."/>
        </authorList>
    </citation>
    <scope>NUCLEOTIDE SEQUENCE [LARGE SCALE GENOMIC DNA]</scope>
    <source>
        <strain evidence="3">ATCC BAA-1111 / DSM 21527 / NCTC 11395 / H</strain>
    </source>
</reference>
<evidence type="ECO:0000313" key="2">
    <source>
        <dbReference type="EMBL" id="AFM11436.1"/>
    </source>
</evidence>
<keyword evidence="1" id="KW-0472">Membrane</keyword>
<evidence type="ECO:0000313" key="3">
    <source>
        <dbReference type="Proteomes" id="UP000006048"/>
    </source>
</evidence>
<dbReference type="STRING" id="869212.Turpa_0785"/>